<accession>A0A9N9B3S3</accession>
<gene>
    <name evidence="3" type="ORF">AMORRO_LOCUS5532</name>
</gene>
<evidence type="ECO:0000313" key="4">
    <source>
        <dbReference type="Proteomes" id="UP000789342"/>
    </source>
</evidence>
<dbReference type="Proteomes" id="UP000789342">
    <property type="component" value="Unassembled WGS sequence"/>
</dbReference>
<feature type="chain" id="PRO_5040166299" evidence="2">
    <location>
        <begin position="18"/>
        <end position="42"/>
    </location>
</feature>
<keyword evidence="2" id="KW-0732">Signal</keyword>
<reference evidence="3" key="1">
    <citation type="submission" date="2021-06" db="EMBL/GenBank/DDBJ databases">
        <authorList>
            <person name="Kallberg Y."/>
            <person name="Tangrot J."/>
            <person name="Rosling A."/>
        </authorList>
    </citation>
    <scope>NUCLEOTIDE SEQUENCE</scope>
    <source>
        <strain evidence="3">CL551</strain>
    </source>
</reference>
<dbReference type="EMBL" id="CAJVPV010003361">
    <property type="protein sequence ID" value="CAG8550073.1"/>
    <property type="molecule type" value="Genomic_DNA"/>
</dbReference>
<comment type="caution">
    <text evidence="3">The sequence shown here is derived from an EMBL/GenBank/DDBJ whole genome shotgun (WGS) entry which is preliminary data.</text>
</comment>
<sequence length="42" mass="4448">MLLEVLFLVTLGGKVYGIGDTDSPESASNATGIPKLDDPSYY</sequence>
<dbReference type="AlphaFoldDB" id="A0A9N9B3S3"/>
<proteinExistence type="predicted"/>
<protein>
    <submittedName>
        <fullName evidence="3">6891_t:CDS:1</fullName>
    </submittedName>
</protein>
<feature type="region of interest" description="Disordered" evidence="1">
    <location>
        <begin position="19"/>
        <end position="42"/>
    </location>
</feature>
<feature type="signal peptide" evidence="2">
    <location>
        <begin position="1"/>
        <end position="17"/>
    </location>
</feature>
<keyword evidence="4" id="KW-1185">Reference proteome</keyword>
<name>A0A9N9B3S3_9GLOM</name>
<feature type="non-terminal residue" evidence="3">
    <location>
        <position position="42"/>
    </location>
</feature>
<evidence type="ECO:0000256" key="2">
    <source>
        <dbReference type="SAM" id="SignalP"/>
    </source>
</evidence>
<evidence type="ECO:0000256" key="1">
    <source>
        <dbReference type="SAM" id="MobiDB-lite"/>
    </source>
</evidence>
<organism evidence="3 4">
    <name type="scientific">Acaulospora morrowiae</name>
    <dbReference type="NCBI Taxonomy" id="94023"/>
    <lineage>
        <taxon>Eukaryota</taxon>
        <taxon>Fungi</taxon>
        <taxon>Fungi incertae sedis</taxon>
        <taxon>Mucoromycota</taxon>
        <taxon>Glomeromycotina</taxon>
        <taxon>Glomeromycetes</taxon>
        <taxon>Diversisporales</taxon>
        <taxon>Acaulosporaceae</taxon>
        <taxon>Acaulospora</taxon>
    </lineage>
</organism>
<evidence type="ECO:0000313" key="3">
    <source>
        <dbReference type="EMBL" id="CAG8550073.1"/>
    </source>
</evidence>